<keyword evidence="3" id="KW-1185">Reference proteome</keyword>
<evidence type="ECO:0000313" key="2">
    <source>
        <dbReference type="EMBL" id="ORY14593.1"/>
    </source>
</evidence>
<feature type="region of interest" description="Disordered" evidence="1">
    <location>
        <begin position="1"/>
        <end position="51"/>
    </location>
</feature>
<organism evidence="2 3">
    <name type="scientific">Clohesyomyces aquaticus</name>
    <dbReference type="NCBI Taxonomy" id="1231657"/>
    <lineage>
        <taxon>Eukaryota</taxon>
        <taxon>Fungi</taxon>
        <taxon>Dikarya</taxon>
        <taxon>Ascomycota</taxon>
        <taxon>Pezizomycotina</taxon>
        <taxon>Dothideomycetes</taxon>
        <taxon>Pleosporomycetidae</taxon>
        <taxon>Pleosporales</taxon>
        <taxon>Lindgomycetaceae</taxon>
        <taxon>Clohesyomyces</taxon>
    </lineage>
</organism>
<reference evidence="2 3" key="1">
    <citation type="submission" date="2016-07" db="EMBL/GenBank/DDBJ databases">
        <title>Pervasive Adenine N6-methylation of Active Genes in Fungi.</title>
        <authorList>
            <consortium name="DOE Joint Genome Institute"/>
            <person name="Mondo S.J."/>
            <person name="Dannebaum R.O."/>
            <person name="Kuo R.C."/>
            <person name="Labutti K."/>
            <person name="Haridas S."/>
            <person name="Kuo A."/>
            <person name="Salamov A."/>
            <person name="Ahrendt S.R."/>
            <person name="Lipzen A."/>
            <person name="Sullivan W."/>
            <person name="Andreopoulos W.B."/>
            <person name="Clum A."/>
            <person name="Lindquist E."/>
            <person name="Daum C."/>
            <person name="Ramamoorthy G.K."/>
            <person name="Gryganskyi A."/>
            <person name="Culley D."/>
            <person name="Magnuson J.K."/>
            <person name="James T.Y."/>
            <person name="O'Malley M.A."/>
            <person name="Stajich J.E."/>
            <person name="Spatafora J.W."/>
            <person name="Visel A."/>
            <person name="Grigoriev I.V."/>
        </authorList>
    </citation>
    <scope>NUCLEOTIDE SEQUENCE [LARGE SCALE GENOMIC DNA]</scope>
    <source>
        <strain evidence="2 3">CBS 115471</strain>
    </source>
</reference>
<sequence length="230" mass="24916">MSRETAASPRFGAPGPSGRDASLQRATHQRLAPAARRAAIHHHARQSSPMQPAMTLAWHSPLHSGIHTRCRAPSTHSQPVCPALRLRRTSPTRARCSLLPEPSDLQQRSQPSPPPAVTLRRRRAQRAACQAALRGCQNCRLPALRAKDAALERNLVRQVSGAGGTQDSVAVGQCPQRRPAQRGPALFATFSDVIRPPVPSSLACCENSEGEIHQDRLVLRAGNIPRLAKL</sequence>
<dbReference type="AlphaFoldDB" id="A0A1Y1ZWE9"/>
<name>A0A1Y1ZWE9_9PLEO</name>
<proteinExistence type="predicted"/>
<dbReference type="Proteomes" id="UP000193144">
    <property type="component" value="Unassembled WGS sequence"/>
</dbReference>
<gene>
    <name evidence="2" type="ORF">BCR34DRAFT_229124</name>
</gene>
<accession>A0A1Y1ZWE9</accession>
<protein>
    <submittedName>
        <fullName evidence="2">Uncharacterized protein</fullName>
    </submittedName>
</protein>
<comment type="caution">
    <text evidence="2">The sequence shown here is derived from an EMBL/GenBank/DDBJ whole genome shotgun (WGS) entry which is preliminary data.</text>
</comment>
<dbReference type="EMBL" id="MCFA01000032">
    <property type="protein sequence ID" value="ORY14593.1"/>
    <property type="molecule type" value="Genomic_DNA"/>
</dbReference>
<evidence type="ECO:0000256" key="1">
    <source>
        <dbReference type="SAM" id="MobiDB-lite"/>
    </source>
</evidence>
<evidence type="ECO:0000313" key="3">
    <source>
        <dbReference type="Proteomes" id="UP000193144"/>
    </source>
</evidence>
<feature type="region of interest" description="Disordered" evidence="1">
    <location>
        <begin position="92"/>
        <end position="120"/>
    </location>
</feature>